<dbReference type="RefSeq" id="WP_338237953.1">
    <property type="nucleotide sequence ID" value="NZ_BQKE01000002.1"/>
</dbReference>
<comment type="caution">
    <text evidence="2">The sequence shown here is derived from an EMBL/GenBank/DDBJ whole genome shotgun (WGS) entry which is preliminary data.</text>
</comment>
<keyword evidence="3" id="KW-1185">Reference proteome</keyword>
<name>A0AAN5AKC5_9BACT</name>
<keyword evidence="1" id="KW-0812">Transmembrane</keyword>
<dbReference type="InterPro" id="IPR021683">
    <property type="entry name" value="DUF3267"/>
</dbReference>
<proteinExistence type="predicted"/>
<feature type="transmembrane region" description="Helical" evidence="1">
    <location>
        <begin position="37"/>
        <end position="55"/>
    </location>
</feature>
<dbReference type="Pfam" id="PF11667">
    <property type="entry name" value="DUF3267"/>
    <property type="match status" value="1"/>
</dbReference>
<evidence type="ECO:0000313" key="3">
    <source>
        <dbReference type="Proteomes" id="UP001310022"/>
    </source>
</evidence>
<sequence>MEPHQKIIAQVKHQDMKAFILGNLNLNSKLWKRYRTFLYLMVIAWLVAIFWTFYYSEAGFGIFSKNPLLSIYYLLGFPILILAHEGVHAIAYKWVGANNIYFGAEIRKGYFYAGADRSPINGKQFPIVALSPLFTINLFLLMLLFVLPAHSLYISTIMLLHSFFSQGDIALLDYMKRFPEDQIFTLDDRQKEMTYYYLQE</sequence>
<evidence type="ECO:0000256" key="1">
    <source>
        <dbReference type="SAM" id="Phobius"/>
    </source>
</evidence>
<evidence type="ECO:0008006" key="4">
    <source>
        <dbReference type="Google" id="ProtNLM"/>
    </source>
</evidence>
<keyword evidence="1" id="KW-0472">Membrane</keyword>
<gene>
    <name evidence="2" type="ORF">PEDI_32620</name>
</gene>
<dbReference type="Proteomes" id="UP001310022">
    <property type="component" value="Unassembled WGS sequence"/>
</dbReference>
<evidence type="ECO:0000313" key="2">
    <source>
        <dbReference type="EMBL" id="GJM62710.1"/>
    </source>
</evidence>
<dbReference type="AlphaFoldDB" id="A0AAN5AKC5"/>
<feature type="transmembrane region" description="Helical" evidence="1">
    <location>
        <begin position="67"/>
        <end position="83"/>
    </location>
</feature>
<accession>A0AAN5AKC5</accession>
<protein>
    <recommendedName>
        <fullName evidence="4">DUF3267 domain-containing protein</fullName>
    </recommendedName>
</protein>
<keyword evidence="1" id="KW-1133">Transmembrane helix</keyword>
<feature type="transmembrane region" description="Helical" evidence="1">
    <location>
        <begin position="127"/>
        <end position="146"/>
    </location>
</feature>
<dbReference type="EMBL" id="BQKE01000002">
    <property type="protein sequence ID" value="GJM62710.1"/>
    <property type="molecule type" value="Genomic_DNA"/>
</dbReference>
<organism evidence="2 3">
    <name type="scientific">Persicobacter diffluens</name>
    <dbReference type="NCBI Taxonomy" id="981"/>
    <lineage>
        <taxon>Bacteria</taxon>
        <taxon>Pseudomonadati</taxon>
        <taxon>Bacteroidota</taxon>
        <taxon>Cytophagia</taxon>
        <taxon>Cytophagales</taxon>
        <taxon>Persicobacteraceae</taxon>
        <taxon>Persicobacter</taxon>
    </lineage>
</organism>
<reference evidence="2 3" key="1">
    <citation type="submission" date="2021-12" db="EMBL/GenBank/DDBJ databases">
        <title>Genome sequencing of bacteria with rrn-lacking chromosome and rrn-plasmid.</title>
        <authorList>
            <person name="Anda M."/>
            <person name="Iwasaki W."/>
        </authorList>
    </citation>
    <scope>NUCLEOTIDE SEQUENCE [LARGE SCALE GENOMIC DNA]</scope>
    <source>
        <strain evidence="2 3">NBRC 15940</strain>
    </source>
</reference>